<dbReference type="InterPro" id="IPR036105">
    <property type="entry name" value="DiNase_FeMo-co_biosyn_sf"/>
</dbReference>
<dbReference type="STRING" id="1396821.SAMN05444515_101358"/>
<dbReference type="Gene3D" id="1.10.150.590">
    <property type="entry name" value="Dinitrogenase iron-molybdenum cofactor, N-terminal"/>
    <property type="match status" value="1"/>
</dbReference>
<dbReference type="Pfam" id="PF02579">
    <property type="entry name" value="Nitro_FeMo-Co"/>
    <property type="match status" value="1"/>
</dbReference>
<dbReference type="AlphaFoldDB" id="A0A1H7FVV8"/>
<evidence type="ECO:0000259" key="4">
    <source>
        <dbReference type="Pfam" id="PF16844"/>
    </source>
</evidence>
<name>A0A1H7FVV8_9GAMM</name>
<keyword evidence="6" id="KW-1185">Reference proteome</keyword>
<sequence>MSTDILDRECALRIALAKKVLPGIELPRLLEIIIERIGAPITVEALAAMTVKDLRMGLKRTRHPDIEQDECNSQSLEMAVRYLSGEREVEPDLPAVDALGEDEMPGSIRIALASNTGDQLDGHFGSCARFLIYQVSHEAARLVEIRFTEEADKAEDRNAARAQLLADCQLLYVESIGGPAAAKVIRVGVHPIKLPDGPVASEVIARLQAVLEGTPPPWLAKVMGREPGTMARFGEG</sequence>
<dbReference type="InterPro" id="IPR034169">
    <property type="entry name" value="NifX-like"/>
</dbReference>
<dbReference type="Gene3D" id="3.30.420.130">
    <property type="entry name" value="Dinitrogenase iron-molybdenum cofactor biosynthesis domain"/>
    <property type="match status" value="1"/>
</dbReference>
<dbReference type="OrthoDB" id="9797941at2"/>
<dbReference type="InterPro" id="IPR013480">
    <property type="entry name" value="NifX"/>
</dbReference>
<dbReference type="GO" id="GO:0009399">
    <property type="term" value="P:nitrogen fixation"/>
    <property type="evidence" value="ECO:0007669"/>
    <property type="project" value="InterPro"/>
</dbReference>
<dbReference type="GO" id="GO:0051540">
    <property type="term" value="F:metal cluster binding"/>
    <property type="evidence" value="ECO:0007669"/>
    <property type="project" value="InterPro"/>
</dbReference>
<evidence type="ECO:0000256" key="1">
    <source>
        <dbReference type="ARBA" id="ARBA00010285"/>
    </source>
</evidence>
<dbReference type="EMBL" id="FOAA01000001">
    <property type="protein sequence ID" value="SEK30226.1"/>
    <property type="molecule type" value="Genomic_DNA"/>
</dbReference>
<dbReference type="InterPro" id="IPR003731">
    <property type="entry name" value="Di-Nase_FeMo-co_biosynth"/>
</dbReference>
<reference evidence="6" key="1">
    <citation type="submission" date="2016-10" db="EMBL/GenBank/DDBJ databases">
        <authorList>
            <person name="Varghese N."/>
            <person name="Submissions S."/>
        </authorList>
    </citation>
    <scope>NUCLEOTIDE SEQUENCE [LARGE SCALE GENOMIC DNA]</scope>
    <source>
        <strain evidence="6">DSM 241</strain>
    </source>
</reference>
<proteinExistence type="inferred from homology"/>
<evidence type="ECO:0000259" key="3">
    <source>
        <dbReference type="Pfam" id="PF02579"/>
    </source>
</evidence>
<dbReference type="PANTHER" id="PTHR33937:SF1">
    <property type="entry name" value="IRON-MOLIBDENUM COFACTOR PROCESSING PROTEIN"/>
    <property type="match status" value="1"/>
</dbReference>
<accession>A0A1H7FVV8</accession>
<dbReference type="SUPFAM" id="SSF53146">
    <property type="entry name" value="Nitrogenase accessory factor-like"/>
    <property type="match status" value="1"/>
</dbReference>
<dbReference type="NCBIfam" id="TIGR02663">
    <property type="entry name" value="nifX"/>
    <property type="match status" value="1"/>
</dbReference>
<dbReference type="Proteomes" id="UP000199256">
    <property type="component" value="Unassembled WGS sequence"/>
</dbReference>
<feature type="domain" description="Dinitrogenase iron-molybdenum cofactor N-terminal" evidence="4">
    <location>
        <begin position="6"/>
        <end position="94"/>
    </location>
</feature>
<organism evidence="5 6">
    <name type="scientific">Ectothiorhodospira marina</name>
    <dbReference type="NCBI Taxonomy" id="1396821"/>
    <lineage>
        <taxon>Bacteria</taxon>
        <taxon>Pseudomonadati</taxon>
        <taxon>Pseudomonadota</taxon>
        <taxon>Gammaproteobacteria</taxon>
        <taxon>Chromatiales</taxon>
        <taxon>Ectothiorhodospiraceae</taxon>
        <taxon>Ectothiorhodospira</taxon>
    </lineage>
</organism>
<dbReference type="Pfam" id="PF16844">
    <property type="entry name" value="DIMCO_N"/>
    <property type="match status" value="1"/>
</dbReference>
<dbReference type="InterPro" id="IPR031763">
    <property type="entry name" value="NafY_N"/>
</dbReference>
<evidence type="ECO:0000256" key="2">
    <source>
        <dbReference type="ARBA" id="ARBA00023231"/>
    </source>
</evidence>
<dbReference type="InterPro" id="IPR051840">
    <property type="entry name" value="NifX/NifY_domain"/>
</dbReference>
<protein>
    <submittedName>
        <fullName evidence="5">Nitrogen fixation protein NifX</fullName>
    </submittedName>
</protein>
<evidence type="ECO:0000313" key="5">
    <source>
        <dbReference type="EMBL" id="SEK30226.1"/>
    </source>
</evidence>
<gene>
    <name evidence="5" type="ORF">SAMN05444515_101358</name>
</gene>
<dbReference type="RefSeq" id="WP_090250057.1">
    <property type="nucleotide sequence ID" value="NZ_FOAA01000001.1"/>
</dbReference>
<comment type="similarity">
    <text evidence="1">Belongs to the NifX/NifY family.</text>
</comment>
<dbReference type="InterPro" id="IPR038127">
    <property type="entry name" value="NafY_N_sf"/>
</dbReference>
<dbReference type="PANTHER" id="PTHR33937">
    <property type="entry name" value="IRON-MOLYBDENUM PROTEIN-RELATED-RELATED"/>
    <property type="match status" value="1"/>
</dbReference>
<evidence type="ECO:0000313" key="6">
    <source>
        <dbReference type="Proteomes" id="UP000199256"/>
    </source>
</evidence>
<feature type="domain" description="Dinitrogenase iron-molybdenum cofactor biosynthesis" evidence="3">
    <location>
        <begin position="117"/>
        <end position="208"/>
    </location>
</feature>
<dbReference type="CDD" id="cd00853">
    <property type="entry name" value="NifX"/>
    <property type="match status" value="1"/>
</dbReference>
<keyword evidence="2" id="KW-0535">Nitrogen fixation</keyword>